<name>D8VMZ1_9ZZZZ</name>
<reference evidence="1" key="2">
    <citation type="journal article" date="2010" name="Appl. Environ. Microbiol.">
        <title>Diversity of glycosyl hydrolases from cellulose-depleting communities enriched from casts of two earthworm species.</title>
        <authorList>
            <person name="Beloqui A."/>
            <person name="Nechitaylo T.Y."/>
            <person name="Lopez-Cortes N."/>
            <person name="Ghazi A."/>
            <person name="Guazzaroni M.E."/>
            <person name="Polaina J."/>
            <person name="Strittmatter A.W."/>
            <person name="Reva O."/>
            <person name="Waliczek A."/>
            <person name="Yakimov M.M."/>
            <person name="Golyshina O.V."/>
            <person name="Ferrer M."/>
            <person name="Golyshin P.N."/>
        </authorList>
    </citation>
    <scope>NUCLEOTIDE SEQUENCE</scope>
</reference>
<dbReference type="EMBL" id="GQ996411">
    <property type="protein sequence ID" value="ACY24776.1"/>
    <property type="molecule type" value="Genomic_DNA"/>
</dbReference>
<organism evidence="1">
    <name type="scientific">uncultured organism</name>
    <dbReference type="NCBI Taxonomy" id="155900"/>
    <lineage>
        <taxon>unclassified sequences</taxon>
        <taxon>environmental samples</taxon>
    </lineage>
</organism>
<accession>D8VMZ1</accession>
<dbReference type="AlphaFoldDB" id="D8VMZ1"/>
<keyword evidence="1" id="KW-0812">Transmembrane</keyword>
<keyword evidence="1" id="KW-0472">Membrane</keyword>
<reference evidence="1" key="1">
    <citation type="submission" date="2009-09" db="EMBL/GenBank/DDBJ databases">
        <authorList>
            <person name="Beloqi A."/>
            <person name="Nechitaylo T.Y."/>
            <person name="Lopez-Cortes N."/>
            <person name="Vietes M."/>
            <person name="Polaina J."/>
            <person name="Strittmatter A."/>
            <person name="Reva O."/>
            <person name="Waliczek A."/>
            <person name="Golyshina O.V."/>
            <person name="Ferrer M."/>
            <person name="Golyshin P.N."/>
        </authorList>
    </citation>
    <scope>NUCLEOTIDE SEQUENCE</scope>
</reference>
<sequence length="188" mass="19734">MLYLHGAETCQSGFGGANRSSAGDRGNIAVFGANSGGVAGMTETPPSLTEREAVSAKSGAHGPDQILSALQYLARLWRKPDSRAFLTAGLPLVEDRMVPELIAAAMARIGVTTNIQQRSLNDLADFDFPAILAGPSGNILVCLGRSGNGAYHCFDAALGQDRTIEAGLLNDRLSRDMMCHSFATLGPL</sequence>
<proteinExistence type="predicted"/>
<dbReference type="Gene3D" id="3.90.70.10">
    <property type="entry name" value="Cysteine proteinases"/>
    <property type="match status" value="1"/>
</dbReference>
<protein>
    <submittedName>
        <fullName evidence="1">ABC transporter transmembrane domain protein</fullName>
    </submittedName>
</protein>
<evidence type="ECO:0000313" key="1">
    <source>
        <dbReference type="EMBL" id="ACY24776.1"/>
    </source>
</evidence>